<dbReference type="InterPro" id="IPR006016">
    <property type="entry name" value="UspA"/>
</dbReference>
<reference evidence="3 4" key="1">
    <citation type="submission" date="2024-10" db="EMBL/GenBank/DDBJ databases">
        <title>Novel secondary metabolite-producing bacteria for plant disease control.</title>
        <authorList>
            <person name="Chevrette M."/>
        </authorList>
    </citation>
    <scope>NUCLEOTIDE SEQUENCE [LARGE SCALE GENOMIC DNA]</scope>
    <source>
        <strain evidence="3 4">J30 TE3557</strain>
    </source>
</reference>
<dbReference type="RefSeq" id="WP_404594450.1">
    <property type="nucleotide sequence ID" value="NZ_JBIYEW010000003.1"/>
</dbReference>
<comment type="caution">
    <text evidence="3">The sequence shown here is derived from an EMBL/GenBank/DDBJ whole genome shotgun (WGS) entry which is preliminary data.</text>
</comment>
<feature type="domain" description="UspA" evidence="2">
    <location>
        <begin position="145"/>
        <end position="281"/>
    </location>
</feature>
<feature type="domain" description="UspA" evidence="2">
    <location>
        <begin position="7"/>
        <end position="133"/>
    </location>
</feature>
<dbReference type="Pfam" id="PF00582">
    <property type="entry name" value="Usp"/>
    <property type="match status" value="2"/>
</dbReference>
<dbReference type="InterPro" id="IPR006015">
    <property type="entry name" value="Universal_stress_UspA"/>
</dbReference>
<keyword evidence="4" id="KW-1185">Reference proteome</keyword>
<comment type="similarity">
    <text evidence="1">Belongs to the universal stress protein A family.</text>
</comment>
<evidence type="ECO:0000256" key="1">
    <source>
        <dbReference type="ARBA" id="ARBA00008791"/>
    </source>
</evidence>
<dbReference type="Gene3D" id="3.40.50.620">
    <property type="entry name" value="HUPs"/>
    <property type="match status" value="2"/>
</dbReference>
<gene>
    <name evidence="3" type="ORF">ABIA52_002266</name>
</gene>
<sequence length="289" mass="30530">MSADNVIAVGIKDSTQSEAALMWAGRRAEQLRVPLTIVHVVDDRWLIEPSSWRDSFKRSGEKLLEAASARIGELFQIEVTTELLVGSVAASLGQYARNTSLMVVASGSPHLGGTLTDRALQIASASKGPVAVVGGTADYQDRQGVIVGVDGSEHSLNAVAFAAAEADRDGQELTVLHAYNAPQPSTDAGLAPAELRRLINDQERLILAETIAGLSVSYPDLPVKKVSEPHKEPVRALVEASVNARLLVLGSRGRGGFSRLLLGSTAHGVLTHIACPTIVIPPEDASEQP</sequence>
<proteinExistence type="inferred from homology"/>
<evidence type="ECO:0000313" key="3">
    <source>
        <dbReference type="EMBL" id="MFK4639377.1"/>
    </source>
</evidence>
<dbReference type="PRINTS" id="PR01438">
    <property type="entry name" value="UNVRSLSTRESS"/>
</dbReference>
<dbReference type="SUPFAM" id="SSF52402">
    <property type="entry name" value="Adenine nucleotide alpha hydrolases-like"/>
    <property type="match status" value="2"/>
</dbReference>
<dbReference type="InterPro" id="IPR014729">
    <property type="entry name" value="Rossmann-like_a/b/a_fold"/>
</dbReference>
<evidence type="ECO:0000259" key="2">
    <source>
        <dbReference type="Pfam" id="PF00582"/>
    </source>
</evidence>
<dbReference type="Proteomes" id="UP001620520">
    <property type="component" value="Unassembled WGS sequence"/>
</dbReference>
<accession>A0ABW8N711</accession>
<evidence type="ECO:0000313" key="4">
    <source>
        <dbReference type="Proteomes" id="UP001620520"/>
    </source>
</evidence>
<dbReference type="PANTHER" id="PTHR46268:SF6">
    <property type="entry name" value="UNIVERSAL STRESS PROTEIN UP12"/>
    <property type="match status" value="1"/>
</dbReference>
<dbReference type="PANTHER" id="PTHR46268">
    <property type="entry name" value="STRESS RESPONSE PROTEIN NHAX"/>
    <property type="match status" value="1"/>
</dbReference>
<protein>
    <submittedName>
        <fullName evidence="3">Nucleotide-binding universal stress UspA family protein</fullName>
    </submittedName>
</protein>
<name>A0ABW8N711_9MICC</name>
<organism evidence="3 4">
    <name type="scientific">Paenarthrobacter histidinolovorans</name>
    <dbReference type="NCBI Taxonomy" id="43664"/>
    <lineage>
        <taxon>Bacteria</taxon>
        <taxon>Bacillati</taxon>
        <taxon>Actinomycetota</taxon>
        <taxon>Actinomycetes</taxon>
        <taxon>Micrococcales</taxon>
        <taxon>Micrococcaceae</taxon>
        <taxon>Paenarthrobacter</taxon>
    </lineage>
</organism>
<dbReference type="EMBL" id="JBIYEW010000003">
    <property type="protein sequence ID" value="MFK4639377.1"/>
    <property type="molecule type" value="Genomic_DNA"/>
</dbReference>